<gene>
    <name evidence="2" type="ORF">A2209_04115</name>
</gene>
<keyword evidence="1" id="KW-1133">Transmembrane helix</keyword>
<comment type="caution">
    <text evidence="2">The sequence shown here is derived from an EMBL/GenBank/DDBJ whole genome shotgun (WGS) entry which is preliminary data.</text>
</comment>
<reference evidence="2 3" key="1">
    <citation type="journal article" date="2016" name="Nat. Commun.">
        <title>Thousands of microbial genomes shed light on interconnected biogeochemical processes in an aquifer system.</title>
        <authorList>
            <person name="Anantharaman K."/>
            <person name="Brown C.T."/>
            <person name="Hug L.A."/>
            <person name="Sharon I."/>
            <person name="Castelle C.J."/>
            <person name="Probst A.J."/>
            <person name="Thomas B.C."/>
            <person name="Singh A."/>
            <person name="Wilkins M.J."/>
            <person name="Karaoz U."/>
            <person name="Brodie E.L."/>
            <person name="Williams K.H."/>
            <person name="Hubbard S.S."/>
            <person name="Banfield J.F."/>
        </authorList>
    </citation>
    <scope>NUCLEOTIDE SEQUENCE [LARGE SCALE GENOMIC DNA]</scope>
</reference>
<dbReference type="EMBL" id="MGBG01000013">
    <property type="protein sequence ID" value="OGK64859.1"/>
    <property type="molecule type" value="Genomic_DNA"/>
</dbReference>
<organism evidence="2 3">
    <name type="scientific">Candidatus Roizmanbacteria bacterium RIFOXYA1_FULL_41_12</name>
    <dbReference type="NCBI Taxonomy" id="1802082"/>
    <lineage>
        <taxon>Bacteria</taxon>
        <taxon>Candidatus Roizmaniibacteriota</taxon>
    </lineage>
</organism>
<name>A0A1F7KAH4_9BACT</name>
<feature type="transmembrane region" description="Helical" evidence="1">
    <location>
        <begin position="6"/>
        <end position="24"/>
    </location>
</feature>
<keyword evidence="1" id="KW-0812">Transmembrane</keyword>
<accession>A0A1F7KAH4</accession>
<evidence type="ECO:0000313" key="3">
    <source>
        <dbReference type="Proteomes" id="UP000178450"/>
    </source>
</evidence>
<protein>
    <submittedName>
        <fullName evidence="2">Uncharacterized protein</fullName>
    </submittedName>
</protein>
<dbReference type="Proteomes" id="UP000178450">
    <property type="component" value="Unassembled WGS sequence"/>
</dbReference>
<sequence>MKKSFIWTYFLTFLFFSLIFLGLLRSPLLSQQKVLFYRGNLLLALTVLILCSISGMEQRVLKVRFETVLAAIVMSASIHLSLFVVFPVTFDRSVTMYLLNRLNTSQSPTCQGLSPQNMEKLFIKEYVKRDKAMSRRIKEQSIIDMLEKKNYCVSLTSRGRNFLNLSELIKKIYAIN</sequence>
<feature type="transmembrane region" description="Helical" evidence="1">
    <location>
        <begin position="68"/>
        <end position="90"/>
    </location>
</feature>
<feature type="transmembrane region" description="Helical" evidence="1">
    <location>
        <begin position="36"/>
        <end position="56"/>
    </location>
</feature>
<dbReference type="AlphaFoldDB" id="A0A1F7KAH4"/>
<evidence type="ECO:0000256" key="1">
    <source>
        <dbReference type="SAM" id="Phobius"/>
    </source>
</evidence>
<evidence type="ECO:0000313" key="2">
    <source>
        <dbReference type="EMBL" id="OGK64859.1"/>
    </source>
</evidence>
<proteinExistence type="predicted"/>
<keyword evidence="1" id="KW-0472">Membrane</keyword>